<evidence type="ECO:0000256" key="3">
    <source>
        <dbReference type="ARBA" id="ARBA00023163"/>
    </source>
</evidence>
<dbReference type="InterPro" id="IPR041178">
    <property type="entry name" value="RPA43_OB"/>
</dbReference>
<dbReference type="OrthoDB" id="497899at2759"/>
<keyword evidence="4" id="KW-0539">Nucleus</keyword>
<evidence type="ECO:0000259" key="6">
    <source>
        <dbReference type="Pfam" id="PF17875"/>
    </source>
</evidence>
<dbReference type="Pfam" id="PF17875">
    <property type="entry name" value="RPA43_OB"/>
    <property type="match status" value="1"/>
</dbReference>
<dbReference type="OMA" id="HTGSIHW"/>
<feature type="region of interest" description="Disordered" evidence="5">
    <location>
        <begin position="190"/>
        <end position="312"/>
    </location>
</feature>
<accession>C1EFU4</accession>
<dbReference type="GeneID" id="8248332"/>
<evidence type="ECO:0000256" key="2">
    <source>
        <dbReference type="ARBA" id="ARBA00022478"/>
    </source>
</evidence>
<dbReference type="KEGG" id="mis:MICPUN_103668"/>
<evidence type="ECO:0000256" key="5">
    <source>
        <dbReference type="SAM" id="MobiDB-lite"/>
    </source>
</evidence>
<dbReference type="RefSeq" id="XP_002505653.1">
    <property type="nucleotide sequence ID" value="XM_002505607.1"/>
</dbReference>
<dbReference type="InterPro" id="IPR045113">
    <property type="entry name" value="Rpb7-like"/>
</dbReference>
<dbReference type="GO" id="GO:0005736">
    <property type="term" value="C:RNA polymerase I complex"/>
    <property type="evidence" value="ECO:0007669"/>
    <property type="project" value="TreeGrafter"/>
</dbReference>
<dbReference type="GO" id="GO:0006352">
    <property type="term" value="P:DNA-templated transcription initiation"/>
    <property type="evidence" value="ECO:0007669"/>
    <property type="project" value="InterPro"/>
</dbReference>
<dbReference type="GO" id="GO:0006362">
    <property type="term" value="P:transcription elongation by RNA polymerase I"/>
    <property type="evidence" value="ECO:0007669"/>
    <property type="project" value="TreeGrafter"/>
</dbReference>
<dbReference type="PANTHER" id="PTHR12709:SF5">
    <property type="entry name" value="DNA-DIRECTED RNA POLYMERASE I SUBUNIT RPA43"/>
    <property type="match status" value="1"/>
</dbReference>
<evidence type="ECO:0000256" key="4">
    <source>
        <dbReference type="ARBA" id="ARBA00023242"/>
    </source>
</evidence>
<proteinExistence type="predicted"/>
<protein>
    <recommendedName>
        <fullName evidence="6">RPA43 OB domain-containing protein</fullName>
    </recommendedName>
</protein>
<organism evidence="7 8">
    <name type="scientific">Micromonas commoda (strain RCC299 / NOUM17 / CCMP2709)</name>
    <name type="common">Picoplanktonic green alga</name>
    <dbReference type="NCBI Taxonomy" id="296587"/>
    <lineage>
        <taxon>Eukaryota</taxon>
        <taxon>Viridiplantae</taxon>
        <taxon>Chlorophyta</taxon>
        <taxon>Mamiellophyceae</taxon>
        <taxon>Mamiellales</taxon>
        <taxon>Mamiellaceae</taxon>
        <taxon>Micromonas</taxon>
    </lineage>
</organism>
<feature type="compositionally biased region" description="Basic residues" evidence="5">
    <location>
        <begin position="301"/>
        <end position="312"/>
    </location>
</feature>
<reference evidence="7 8" key="1">
    <citation type="journal article" date="2009" name="Science">
        <title>Green evolution and dynamic adaptations revealed by genomes of the marine picoeukaryotes Micromonas.</title>
        <authorList>
            <person name="Worden A.Z."/>
            <person name="Lee J.H."/>
            <person name="Mock T."/>
            <person name="Rouze P."/>
            <person name="Simmons M.P."/>
            <person name="Aerts A.L."/>
            <person name="Allen A.E."/>
            <person name="Cuvelier M.L."/>
            <person name="Derelle E."/>
            <person name="Everett M.V."/>
            <person name="Foulon E."/>
            <person name="Grimwood J."/>
            <person name="Gundlach H."/>
            <person name="Henrissat B."/>
            <person name="Napoli C."/>
            <person name="McDonald S.M."/>
            <person name="Parker M.S."/>
            <person name="Rombauts S."/>
            <person name="Salamov A."/>
            <person name="Von Dassow P."/>
            <person name="Badger J.H."/>
            <person name="Coutinho P.M."/>
            <person name="Demir E."/>
            <person name="Dubchak I."/>
            <person name="Gentemann C."/>
            <person name="Eikrem W."/>
            <person name="Gready J.E."/>
            <person name="John U."/>
            <person name="Lanier W."/>
            <person name="Lindquist E.A."/>
            <person name="Lucas S."/>
            <person name="Mayer K.F."/>
            <person name="Moreau H."/>
            <person name="Not F."/>
            <person name="Otillar R."/>
            <person name="Panaud O."/>
            <person name="Pangilinan J."/>
            <person name="Paulsen I."/>
            <person name="Piegu B."/>
            <person name="Poliakov A."/>
            <person name="Robbens S."/>
            <person name="Schmutz J."/>
            <person name="Toulza E."/>
            <person name="Wyss T."/>
            <person name="Zelensky A."/>
            <person name="Zhou K."/>
            <person name="Armbrust E.V."/>
            <person name="Bhattacharya D."/>
            <person name="Goodenough U.W."/>
            <person name="Van de Peer Y."/>
            <person name="Grigoriev I.V."/>
        </authorList>
    </citation>
    <scope>NUCLEOTIDE SEQUENCE [LARGE SCALE GENOMIC DNA]</scope>
    <source>
        <strain evidence="8">RCC299 / NOUM17</strain>
    </source>
</reference>
<evidence type="ECO:0000313" key="8">
    <source>
        <dbReference type="Proteomes" id="UP000002009"/>
    </source>
</evidence>
<dbReference type="InterPro" id="IPR036898">
    <property type="entry name" value="RNA_pol_Rpb7-like_N_sf"/>
</dbReference>
<dbReference type="EMBL" id="CP001331">
    <property type="protein sequence ID" value="ACO66911.1"/>
    <property type="molecule type" value="Genomic_DNA"/>
</dbReference>
<dbReference type="PANTHER" id="PTHR12709">
    <property type="entry name" value="DNA-DIRECTED RNA POLYMERASE II, III"/>
    <property type="match status" value="1"/>
</dbReference>
<dbReference type="FunCoup" id="C1EFU4">
    <property type="interactions" value="170"/>
</dbReference>
<dbReference type="AlphaFoldDB" id="C1EFU4"/>
<keyword evidence="2" id="KW-0240">DNA-directed RNA polymerase</keyword>
<gene>
    <name evidence="7" type="ORF">MICPUN_103668</name>
</gene>
<feature type="domain" description="RPA43 OB" evidence="6">
    <location>
        <begin position="97"/>
        <end position="140"/>
    </location>
</feature>
<sequence>MAAAARSAHHASTSETPASVITKSAVFKLGIHPSAMHDALGGAKELLDGMLMRHHHQLGGVLVSYADARLVGSDARIIHQAGYCDVHVRCTARVFCPKPGRKLLGVVNKVGADFVGMLVMGVFNASVSAADISDEFIHNPIDASPGGCWESAEDNGEHRIAVGDEVVFVVKAVSEHDDVLHLLGSLKEEGTGEATRVSRSGYSLPESILSGGGSRPNGNGGRDGEVAGSIPGGVTTSGGDGVVGGAGGSEGDVATPKKKGKKGKNGVNGANGKSSEKKDKSAKKEKKEKKEKAEKKEKKDKSAKKEKRKRED</sequence>
<dbReference type="STRING" id="296587.C1EFU4"/>
<dbReference type="Proteomes" id="UP000002009">
    <property type="component" value="Chromosome 13"/>
</dbReference>
<dbReference type="Gene3D" id="3.30.1490.120">
    <property type="entry name" value="RNA polymerase Rpb7-like, N-terminal domain"/>
    <property type="match status" value="1"/>
</dbReference>
<feature type="compositionally biased region" description="Gly residues" evidence="5">
    <location>
        <begin position="210"/>
        <end position="221"/>
    </location>
</feature>
<name>C1EFU4_MICCC</name>
<feature type="compositionally biased region" description="Basic and acidic residues" evidence="5">
    <location>
        <begin position="288"/>
        <end position="300"/>
    </location>
</feature>
<dbReference type="eggNOG" id="KOG4134">
    <property type="taxonomic scope" value="Eukaryota"/>
</dbReference>
<evidence type="ECO:0000313" key="7">
    <source>
        <dbReference type="EMBL" id="ACO66911.1"/>
    </source>
</evidence>
<dbReference type="InParanoid" id="C1EFU4"/>
<dbReference type="Gene3D" id="2.40.50.1060">
    <property type="match status" value="1"/>
</dbReference>
<feature type="compositionally biased region" description="Gly residues" evidence="5">
    <location>
        <begin position="235"/>
        <end position="250"/>
    </location>
</feature>
<keyword evidence="8" id="KW-1185">Reference proteome</keyword>
<comment type="subcellular location">
    <subcellularLocation>
        <location evidence="1">Nucleus</location>
    </subcellularLocation>
</comment>
<keyword evidence="3" id="KW-0804">Transcription</keyword>
<evidence type="ECO:0000256" key="1">
    <source>
        <dbReference type="ARBA" id="ARBA00004123"/>
    </source>
</evidence>